<dbReference type="AlphaFoldDB" id="A0A1Y5YBB5"/>
<keyword evidence="1 5" id="KW-0597">Phosphoprotein</keyword>
<evidence type="ECO:0000256" key="4">
    <source>
        <dbReference type="ARBA" id="ARBA00023163"/>
    </source>
</evidence>
<keyword evidence="4" id="KW-0804">Transcription</keyword>
<evidence type="ECO:0000313" key="8">
    <source>
        <dbReference type="EMBL" id="SMD27385.1"/>
    </source>
</evidence>
<dbReference type="PROSITE" id="PS00622">
    <property type="entry name" value="HTH_LUXR_1"/>
    <property type="match status" value="1"/>
</dbReference>
<dbReference type="PANTHER" id="PTHR43214">
    <property type="entry name" value="TWO-COMPONENT RESPONSE REGULATOR"/>
    <property type="match status" value="1"/>
</dbReference>
<evidence type="ECO:0000256" key="1">
    <source>
        <dbReference type="ARBA" id="ARBA00022553"/>
    </source>
</evidence>
<reference evidence="8 9" key="1">
    <citation type="submission" date="2017-04" db="EMBL/GenBank/DDBJ databases">
        <authorList>
            <person name="Afonso C.L."/>
            <person name="Miller P.J."/>
            <person name="Scott M.A."/>
            <person name="Spackman E."/>
            <person name="Goraichik I."/>
            <person name="Dimitrov K.M."/>
            <person name="Suarez D.L."/>
            <person name="Swayne D.E."/>
        </authorList>
    </citation>
    <scope>NUCLEOTIDE SEQUENCE [LARGE SCALE GENOMIC DNA]</scope>
    <source>
        <strain evidence="8 9">DSM 43828</strain>
    </source>
</reference>
<dbReference type="GO" id="GO:0000160">
    <property type="term" value="P:phosphorelay signal transduction system"/>
    <property type="evidence" value="ECO:0007669"/>
    <property type="project" value="InterPro"/>
</dbReference>
<keyword evidence="2" id="KW-0805">Transcription regulation</keyword>
<dbReference type="PANTHER" id="PTHR43214:SF24">
    <property type="entry name" value="TRANSCRIPTIONAL REGULATORY PROTEIN NARL-RELATED"/>
    <property type="match status" value="1"/>
</dbReference>
<dbReference type="Proteomes" id="UP000192674">
    <property type="component" value="Unassembled WGS sequence"/>
</dbReference>
<dbReference type="InterPro" id="IPR001789">
    <property type="entry name" value="Sig_transdc_resp-reg_receiver"/>
</dbReference>
<feature type="domain" description="HTH luxR-type" evidence="6">
    <location>
        <begin position="152"/>
        <end position="217"/>
    </location>
</feature>
<dbReference type="PROSITE" id="PS50110">
    <property type="entry name" value="RESPONSE_REGULATORY"/>
    <property type="match status" value="1"/>
</dbReference>
<dbReference type="SUPFAM" id="SSF52172">
    <property type="entry name" value="CheY-like"/>
    <property type="match status" value="1"/>
</dbReference>
<dbReference type="InterPro" id="IPR058245">
    <property type="entry name" value="NreC/VraR/RcsB-like_REC"/>
</dbReference>
<dbReference type="OrthoDB" id="9808843at2"/>
<keyword evidence="9" id="KW-1185">Reference proteome</keyword>
<dbReference type="SMART" id="SM00421">
    <property type="entry name" value="HTH_LUXR"/>
    <property type="match status" value="1"/>
</dbReference>
<dbReference type="InterPro" id="IPR000792">
    <property type="entry name" value="Tscrpt_reg_LuxR_C"/>
</dbReference>
<evidence type="ECO:0000256" key="3">
    <source>
        <dbReference type="ARBA" id="ARBA00023125"/>
    </source>
</evidence>
<dbReference type="InterPro" id="IPR011006">
    <property type="entry name" value="CheY-like_superfamily"/>
</dbReference>
<dbReference type="RefSeq" id="WP_033393746.1">
    <property type="nucleotide sequence ID" value="NZ_FWXV01000023.1"/>
</dbReference>
<dbReference type="EMBL" id="FWXV01000023">
    <property type="protein sequence ID" value="SMD27385.1"/>
    <property type="molecule type" value="Genomic_DNA"/>
</dbReference>
<dbReference type="Gene3D" id="3.40.50.2300">
    <property type="match status" value="1"/>
</dbReference>
<dbReference type="Pfam" id="PF00196">
    <property type="entry name" value="GerE"/>
    <property type="match status" value="1"/>
</dbReference>
<evidence type="ECO:0000313" key="9">
    <source>
        <dbReference type="Proteomes" id="UP000192674"/>
    </source>
</evidence>
<sequence length="224" mass="23683">MEAGQRRLRVLVADDQTAVREGLVTLLETFPEMEVVGAAANGDAVLEMVAADPPDVVLMDLRMPGRDGVSTTAQLRADYPTVNVVVLTTYADDASVRDALRAGALGFLTKDAGRADIARALAAAASGQSVMDAEVQRRLLAGIADPAEPVPSTGSHEVLSGREIEVLRLIAAGLSNREIAGKLFIGEATVKSHINRIFAKTGVRDRAQAVRYAFQHGLTGEPRG</sequence>
<protein>
    <submittedName>
        <fullName evidence="8">DNA-binding response regulator, NarL/FixJ family, contains REC and HTH domains</fullName>
    </submittedName>
</protein>
<dbReference type="PROSITE" id="PS50043">
    <property type="entry name" value="HTH_LUXR_2"/>
    <property type="match status" value="1"/>
</dbReference>
<dbReference type="Pfam" id="PF00072">
    <property type="entry name" value="Response_reg"/>
    <property type="match status" value="1"/>
</dbReference>
<dbReference type="GO" id="GO:0003677">
    <property type="term" value="F:DNA binding"/>
    <property type="evidence" value="ECO:0007669"/>
    <property type="project" value="UniProtKB-KW"/>
</dbReference>
<dbReference type="SMART" id="SM00448">
    <property type="entry name" value="REC"/>
    <property type="match status" value="1"/>
</dbReference>
<dbReference type="CDD" id="cd06170">
    <property type="entry name" value="LuxR_C_like"/>
    <property type="match status" value="1"/>
</dbReference>
<keyword evidence="3 8" id="KW-0238">DNA-binding</keyword>
<proteinExistence type="predicted"/>
<dbReference type="CDD" id="cd17535">
    <property type="entry name" value="REC_NarL-like"/>
    <property type="match status" value="1"/>
</dbReference>
<dbReference type="PRINTS" id="PR00038">
    <property type="entry name" value="HTHLUXR"/>
</dbReference>
<organism evidence="8 9">
    <name type="scientific">Kibdelosporangium aridum</name>
    <dbReference type="NCBI Taxonomy" id="2030"/>
    <lineage>
        <taxon>Bacteria</taxon>
        <taxon>Bacillati</taxon>
        <taxon>Actinomycetota</taxon>
        <taxon>Actinomycetes</taxon>
        <taxon>Pseudonocardiales</taxon>
        <taxon>Pseudonocardiaceae</taxon>
        <taxon>Kibdelosporangium</taxon>
    </lineage>
</organism>
<gene>
    <name evidence="8" type="ORF">SAMN05661093_10992</name>
</gene>
<evidence type="ECO:0000256" key="5">
    <source>
        <dbReference type="PROSITE-ProRule" id="PRU00169"/>
    </source>
</evidence>
<evidence type="ECO:0000259" key="6">
    <source>
        <dbReference type="PROSITE" id="PS50043"/>
    </source>
</evidence>
<feature type="modified residue" description="4-aspartylphosphate" evidence="5">
    <location>
        <position position="60"/>
    </location>
</feature>
<dbReference type="InterPro" id="IPR039420">
    <property type="entry name" value="WalR-like"/>
</dbReference>
<dbReference type="GO" id="GO:0006355">
    <property type="term" value="P:regulation of DNA-templated transcription"/>
    <property type="evidence" value="ECO:0007669"/>
    <property type="project" value="InterPro"/>
</dbReference>
<feature type="domain" description="Response regulatory" evidence="7">
    <location>
        <begin position="9"/>
        <end position="125"/>
    </location>
</feature>
<evidence type="ECO:0000259" key="7">
    <source>
        <dbReference type="PROSITE" id="PS50110"/>
    </source>
</evidence>
<name>A0A1Y5YBB5_KIBAR</name>
<evidence type="ECO:0000256" key="2">
    <source>
        <dbReference type="ARBA" id="ARBA00023015"/>
    </source>
</evidence>
<accession>A0A1Y5YBB5</accession>